<protein>
    <submittedName>
        <fullName evidence="1">Uncharacterized protein</fullName>
    </submittedName>
</protein>
<keyword evidence="2" id="KW-1185">Reference proteome</keyword>
<proteinExistence type="predicted"/>
<dbReference type="EMBL" id="VHII01000015">
    <property type="protein sequence ID" value="KAF1380150.1"/>
    <property type="molecule type" value="Genomic_DNA"/>
</dbReference>
<evidence type="ECO:0000313" key="1">
    <source>
        <dbReference type="EMBL" id="KAF1380150.1"/>
    </source>
</evidence>
<organism evidence="1 2">
    <name type="scientific">Perca fluviatilis</name>
    <name type="common">European perch</name>
    <dbReference type="NCBI Taxonomy" id="8168"/>
    <lineage>
        <taxon>Eukaryota</taxon>
        <taxon>Metazoa</taxon>
        <taxon>Chordata</taxon>
        <taxon>Craniata</taxon>
        <taxon>Vertebrata</taxon>
        <taxon>Euteleostomi</taxon>
        <taxon>Actinopterygii</taxon>
        <taxon>Neopterygii</taxon>
        <taxon>Teleostei</taxon>
        <taxon>Neoteleostei</taxon>
        <taxon>Acanthomorphata</taxon>
        <taxon>Eupercaria</taxon>
        <taxon>Perciformes</taxon>
        <taxon>Percoidei</taxon>
        <taxon>Percidae</taxon>
        <taxon>Percinae</taxon>
        <taxon>Perca</taxon>
    </lineage>
</organism>
<accession>A0A6A5EH47</accession>
<dbReference type="Proteomes" id="UP000465112">
    <property type="component" value="Chromosome 15"/>
</dbReference>
<gene>
    <name evidence="1" type="ORF">PFLUV_G00183590</name>
</gene>
<reference evidence="1 2" key="1">
    <citation type="submission" date="2019-06" db="EMBL/GenBank/DDBJ databases">
        <title>A chromosome-scale genome assembly of the European perch, Perca fluviatilis.</title>
        <authorList>
            <person name="Roques C."/>
            <person name="Zahm M."/>
            <person name="Cabau C."/>
            <person name="Klopp C."/>
            <person name="Bouchez O."/>
            <person name="Donnadieu C."/>
            <person name="Kuhl H."/>
            <person name="Gislard M."/>
            <person name="Guendouz S."/>
            <person name="Journot L."/>
            <person name="Haffray P."/>
            <person name="Bestin A."/>
            <person name="Morvezen R."/>
            <person name="Feron R."/>
            <person name="Wen M."/>
            <person name="Jouanno E."/>
            <person name="Herpin A."/>
            <person name="Schartl M."/>
            <person name="Postlethwait J."/>
            <person name="Schaerlinger B."/>
            <person name="Chardard D."/>
            <person name="Lecocq T."/>
            <person name="Poncet C."/>
            <person name="Jaffrelo L."/>
            <person name="Lampietro C."/>
            <person name="Guiguen Y."/>
        </authorList>
    </citation>
    <scope>NUCLEOTIDE SEQUENCE [LARGE SCALE GENOMIC DNA]</scope>
    <source>
        <tissue evidence="1">Blood</tissue>
    </source>
</reference>
<evidence type="ECO:0000313" key="2">
    <source>
        <dbReference type="Proteomes" id="UP000465112"/>
    </source>
</evidence>
<name>A0A6A5EH47_PERFL</name>
<dbReference type="AlphaFoldDB" id="A0A6A5EH47"/>
<sequence>MPQKFCCVTCYSPPEGLLDKHVSRYNSSTIRVAAEKILEDSHKHPICMQCICPGFAIENVGDATESRASMPEAFIKVPMQPRNDIRVCIMLG</sequence>
<comment type="caution">
    <text evidence="1">The sequence shown here is derived from an EMBL/GenBank/DDBJ whole genome shotgun (WGS) entry which is preliminary data.</text>
</comment>